<accession>A0AB34I1Z4</accession>
<feature type="region of interest" description="Disordered" evidence="1">
    <location>
        <begin position="1"/>
        <end position="20"/>
    </location>
</feature>
<evidence type="ECO:0000313" key="2">
    <source>
        <dbReference type="EMBL" id="KAJ8798348.1"/>
    </source>
</evidence>
<dbReference type="Gene3D" id="1.10.10.60">
    <property type="entry name" value="Homeodomain-like"/>
    <property type="match status" value="1"/>
</dbReference>
<keyword evidence="3" id="KW-1185">Reference proteome</keyword>
<dbReference type="Proteomes" id="UP001159641">
    <property type="component" value="Unassembled WGS sequence"/>
</dbReference>
<dbReference type="SUPFAM" id="SSF46689">
    <property type="entry name" value="Homeodomain-like"/>
    <property type="match status" value="1"/>
</dbReference>
<organism evidence="2 3">
    <name type="scientific">Eschrichtius robustus</name>
    <name type="common">California gray whale</name>
    <name type="synonym">Eschrichtius gibbosus</name>
    <dbReference type="NCBI Taxonomy" id="9764"/>
    <lineage>
        <taxon>Eukaryota</taxon>
        <taxon>Metazoa</taxon>
        <taxon>Chordata</taxon>
        <taxon>Craniata</taxon>
        <taxon>Vertebrata</taxon>
        <taxon>Euteleostomi</taxon>
        <taxon>Mammalia</taxon>
        <taxon>Eutheria</taxon>
        <taxon>Laurasiatheria</taxon>
        <taxon>Artiodactyla</taxon>
        <taxon>Whippomorpha</taxon>
        <taxon>Cetacea</taxon>
        <taxon>Mysticeti</taxon>
        <taxon>Eschrichtiidae</taxon>
        <taxon>Eschrichtius</taxon>
    </lineage>
</organism>
<sequence length="116" mass="12241">MSGSKCKSSGDVAGTAKKRQSITMEAEVKIIERVEQVENMVDVTCSYNMNCPTISTILNNKDKIMEHVKSAVPMISTIISKKHGSDGGDGETSQCVDAGSASASSPAQLNADSRES</sequence>
<dbReference type="AlphaFoldDB" id="A0AB34I1Z4"/>
<dbReference type="EMBL" id="JAIQCJ010000074">
    <property type="protein sequence ID" value="KAJ8798348.1"/>
    <property type="molecule type" value="Genomic_DNA"/>
</dbReference>
<protein>
    <submittedName>
        <fullName evidence="2">Uncharacterized protein</fullName>
    </submittedName>
</protein>
<feature type="region of interest" description="Disordered" evidence="1">
    <location>
        <begin position="80"/>
        <end position="116"/>
    </location>
</feature>
<gene>
    <name evidence="2" type="ORF">J1605_001473</name>
</gene>
<comment type="caution">
    <text evidence="2">The sequence shown here is derived from an EMBL/GenBank/DDBJ whole genome shotgun (WGS) entry which is preliminary data.</text>
</comment>
<proteinExistence type="predicted"/>
<name>A0AB34I1Z4_ESCRO</name>
<reference evidence="2 3" key="1">
    <citation type="submission" date="2022-11" db="EMBL/GenBank/DDBJ databases">
        <title>Whole genome sequence of Eschrichtius robustus ER-17-0199.</title>
        <authorList>
            <person name="Bruniche-Olsen A."/>
            <person name="Black A.N."/>
            <person name="Fields C.J."/>
            <person name="Walden K."/>
            <person name="Dewoody J.A."/>
        </authorList>
    </citation>
    <scope>NUCLEOTIDE SEQUENCE [LARGE SCALE GENOMIC DNA]</scope>
    <source>
        <strain evidence="2">ER-17-0199</strain>
        <tissue evidence="2">Blubber</tissue>
    </source>
</reference>
<evidence type="ECO:0000313" key="3">
    <source>
        <dbReference type="Proteomes" id="UP001159641"/>
    </source>
</evidence>
<feature type="compositionally biased region" description="Polar residues" evidence="1">
    <location>
        <begin position="91"/>
        <end position="116"/>
    </location>
</feature>
<evidence type="ECO:0000256" key="1">
    <source>
        <dbReference type="SAM" id="MobiDB-lite"/>
    </source>
</evidence>
<dbReference type="InterPro" id="IPR009057">
    <property type="entry name" value="Homeodomain-like_sf"/>
</dbReference>